<protein>
    <submittedName>
        <fullName evidence="2">Uncharacterized protein</fullName>
    </submittedName>
</protein>
<dbReference type="EMBL" id="BORT01000007">
    <property type="protein sequence ID" value="GIO47328.1"/>
    <property type="molecule type" value="Genomic_DNA"/>
</dbReference>
<gene>
    <name evidence="2" type="ORF">J34TS1_20930</name>
</gene>
<accession>A0A919YDQ1</accession>
<dbReference type="Proteomes" id="UP000682811">
    <property type="component" value="Unassembled WGS sequence"/>
</dbReference>
<proteinExistence type="predicted"/>
<name>A0A919YDQ1_9BACL</name>
<evidence type="ECO:0000256" key="1">
    <source>
        <dbReference type="SAM" id="MobiDB-lite"/>
    </source>
</evidence>
<feature type="region of interest" description="Disordered" evidence="1">
    <location>
        <begin position="53"/>
        <end position="75"/>
    </location>
</feature>
<sequence>MSRKGFFCPYETKDMASYVRRMAQTASELEQAYHQIPSELRQRWRANYDRYMAEQPQPQPKQEQSRSWLAILGEA</sequence>
<comment type="caution">
    <text evidence="2">The sequence shown here is derived from an EMBL/GenBank/DDBJ whole genome shotgun (WGS) entry which is preliminary data.</text>
</comment>
<reference evidence="2 3" key="1">
    <citation type="submission" date="2021-03" db="EMBL/GenBank/DDBJ databases">
        <title>Antimicrobial resistance genes in bacteria isolated from Japanese honey, and their potential for conferring macrolide and lincosamide resistance in the American foulbrood pathogen Paenibacillus larvae.</title>
        <authorList>
            <person name="Okamoto M."/>
            <person name="Kumagai M."/>
            <person name="Kanamori H."/>
            <person name="Takamatsu D."/>
        </authorList>
    </citation>
    <scope>NUCLEOTIDE SEQUENCE [LARGE SCALE GENOMIC DNA]</scope>
    <source>
        <strain evidence="2 3">J34TS1</strain>
    </source>
</reference>
<organism evidence="2 3">
    <name type="scientific">Paenibacillus azoreducens</name>
    <dbReference type="NCBI Taxonomy" id="116718"/>
    <lineage>
        <taxon>Bacteria</taxon>
        <taxon>Bacillati</taxon>
        <taxon>Bacillota</taxon>
        <taxon>Bacilli</taxon>
        <taxon>Bacillales</taxon>
        <taxon>Paenibacillaceae</taxon>
        <taxon>Paenibacillus</taxon>
    </lineage>
</organism>
<evidence type="ECO:0000313" key="2">
    <source>
        <dbReference type="EMBL" id="GIO47328.1"/>
    </source>
</evidence>
<keyword evidence="3" id="KW-1185">Reference proteome</keyword>
<evidence type="ECO:0000313" key="3">
    <source>
        <dbReference type="Proteomes" id="UP000682811"/>
    </source>
</evidence>
<dbReference type="AlphaFoldDB" id="A0A919YDQ1"/>